<dbReference type="Gene3D" id="3.40.190.10">
    <property type="entry name" value="Periplasmic binding protein-like II"/>
    <property type="match status" value="2"/>
</dbReference>
<name>A0A5A7NS56_9MICC</name>
<dbReference type="PROSITE" id="PS01037">
    <property type="entry name" value="SBP_BACTERIAL_1"/>
    <property type="match status" value="1"/>
</dbReference>
<dbReference type="RefSeq" id="WP_308655506.1">
    <property type="nucleotide sequence ID" value="NZ_BKDJ01000011.1"/>
</dbReference>
<keyword evidence="3" id="KW-0410">Iron transport</keyword>
<keyword evidence="3" id="KW-0406">Ion transport</keyword>
<dbReference type="InterPro" id="IPR006061">
    <property type="entry name" value="SBP_1_CS"/>
</dbReference>
<gene>
    <name evidence="5" type="ORF">NCCP1664_21580</name>
</gene>
<sequence>MSASDAGRAGLPAPVAAAAELAAGCLAWRVADRPIRRLQDLIPSHPMKRKHLMTHNRRPLLALALVLPMALAACSGGPAGPAGPAAGDAYQPQADTLQVYSAQHIEVTEAVAAAFTKETGIPTQVRDGQDSSMGHMIVEEGDSSPADVFLTENSPAMTLVEREGLLAPVDGSTLDQVREGLAPSSGLWAPIAARSTVLVYNKDLISEEDLPSSMMDLADPKWAGKWGAAPGGADFQAIAAGMLAERGEAETRAWLQALADNAEVYQNNIATMKAVNAGEVPVGIMYHYYWYRDQAGDRQGSANTQLHYFGGEDPGAFVSLSAGGVLASSDMPEQAQKFLEYVTGPKGQQALVDSGSMEYAVGTGVESAPALPPLDKLEAPAVDVSTLNSDKVIALMTDVGIL</sequence>
<organism evidence="5 6">
    <name type="scientific">Zafaria cholistanensis</name>
    <dbReference type="NCBI Taxonomy" id="1682741"/>
    <lineage>
        <taxon>Bacteria</taxon>
        <taxon>Bacillati</taxon>
        <taxon>Actinomycetota</taxon>
        <taxon>Actinomycetes</taxon>
        <taxon>Micrococcales</taxon>
        <taxon>Micrococcaceae</taxon>
        <taxon>Zafaria</taxon>
    </lineage>
</organism>
<dbReference type="GO" id="GO:0006826">
    <property type="term" value="P:iron ion transport"/>
    <property type="evidence" value="ECO:0007669"/>
    <property type="project" value="UniProtKB-KW"/>
</dbReference>
<dbReference type="GO" id="GO:0055085">
    <property type="term" value="P:transmembrane transport"/>
    <property type="evidence" value="ECO:0007669"/>
    <property type="project" value="InterPro"/>
</dbReference>
<evidence type="ECO:0000313" key="6">
    <source>
        <dbReference type="Proteomes" id="UP000325307"/>
    </source>
</evidence>
<proteinExistence type="inferred from homology"/>
<dbReference type="SUPFAM" id="SSF53850">
    <property type="entry name" value="Periplasmic binding protein-like II"/>
    <property type="match status" value="1"/>
</dbReference>
<dbReference type="GO" id="GO:0030288">
    <property type="term" value="C:outer membrane-bounded periplasmic space"/>
    <property type="evidence" value="ECO:0007669"/>
    <property type="project" value="TreeGrafter"/>
</dbReference>
<comment type="similarity">
    <text evidence="1">Belongs to the bacterial solute-binding protein 1 family.</text>
</comment>
<accession>A0A5A7NS56</accession>
<evidence type="ECO:0000256" key="3">
    <source>
        <dbReference type="ARBA" id="ARBA00022496"/>
    </source>
</evidence>
<keyword evidence="6" id="KW-1185">Reference proteome</keyword>
<dbReference type="AlphaFoldDB" id="A0A5A7NS56"/>
<dbReference type="Proteomes" id="UP000325307">
    <property type="component" value="Unassembled WGS sequence"/>
</dbReference>
<dbReference type="Pfam" id="PF13343">
    <property type="entry name" value="SBP_bac_6"/>
    <property type="match status" value="1"/>
</dbReference>
<keyword evidence="4" id="KW-0732">Signal</keyword>
<protein>
    <submittedName>
        <fullName evidence="5">Iron ABC transporter substrate-binding protein</fullName>
    </submittedName>
</protein>
<dbReference type="PANTHER" id="PTHR30006">
    <property type="entry name" value="THIAMINE-BINDING PERIPLASMIC PROTEIN-RELATED"/>
    <property type="match status" value="1"/>
</dbReference>
<dbReference type="EMBL" id="BKDJ01000011">
    <property type="protein sequence ID" value="GER23663.1"/>
    <property type="molecule type" value="Genomic_DNA"/>
</dbReference>
<evidence type="ECO:0000256" key="1">
    <source>
        <dbReference type="ARBA" id="ARBA00008520"/>
    </source>
</evidence>
<comment type="caution">
    <text evidence="5">The sequence shown here is derived from an EMBL/GenBank/DDBJ whole genome shotgun (WGS) entry which is preliminary data.</text>
</comment>
<dbReference type="PANTHER" id="PTHR30006:SF15">
    <property type="entry name" value="IRON-UTILIZATION PERIPLASMIC PROTEIN"/>
    <property type="match status" value="1"/>
</dbReference>
<reference evidence="5 6" key="1">
    <citation type="submission" date="2019-09" db="EMBL/GenBank/DDBJ databases">
        <title>Arthrobacter zafarii sp. nov., a moderately thermotolerant and halotolerant actinobacterium isolated from Cholistan desert soil of Pakistan.</title>
        <authorList>
            <person name="Amin A."/>
            <person name="Ahmed I."/>
            <person name="Khalid N."/>
            <person name="Schumann P."/>
            <person name="Busse H.J."/>
            <person name="Khan I.U."/>
            <person name="Li S."/>
            <person name="Li W.J."/>
        </authorList>
    </citation>
    <scope>NUCLEOTIDE SEQUENCE [LARGE SCALE GENOMIC DNA]</scope>
    <source>
        <strain evidence="5 6">NCCP-1664</strain>
    </source>
</reference>
<evidence type="ECO:0000313" key="5">
    <source>
        <dbReference type="EMBL" id="GER23663.1"/>
    </source>
</evidence>
<evidence type="ECO:0000256" key="4">
    <source>
        <dbReference type="ARBA" id="ARBA00022729"/>
    </source>
</evidence>
<evidence type="ECO:0000256" key="2">
    <source>
        <dbReference type="ARBA" id="ARBA00022448"/>
    </source>
</evidence>
<keyword evidence="3" id="KW-0408">Iron</keyword>
<keyword evidence="2" id="KW-0813">Transport</keyword>